<keyword evidence="6" id="KW-0500">Molybdenum</keyword>
<dbReference type="Pfam" id="PF03453">
    <property type="entry name" value="MoeA_N"/>
    <property type="match status" value="1"/>
</dbReference>
<dbReference type="GO" id="GO:0005829">
    <property type="term" value="C:cytosol"/>
    <property type="evidence" value="ECO:0007669"/>
    <property type="project" value="TreeGrafter"/>
</dbReference>
<dbReference type="InterPro" id="IPR005110">
    <property type="entry name" value="MoeA_linker/N"/>
</dbReference>
<dbReference type="EMBL" id="CP046620">
    <property type="protein sequence ID" value="QHQ37012.1"/>
    <property type="molecule type" value="Genomic_DNA"/>
</dbReference>
<proteinExistence type="inferred from homology"/>
<comment type="pathway">
    <text evidence="2 6">Cofactor biosynthesis; molybdopterin biosynthesis.</text>
</comment>
<dbReference type="Pfam" id="PF00994">
    <property type="entry name" value="MoCF_biosynth"/>
    <property type="match status" value="1"/>
</dbReference>
<evidence type="ECO:0000256" key="1">
    <source>
        <dbReference type="ARBA" id="ARBA00002901"/>
    </source>
</evidence>
<comment type="catalytic activity">
    <reaction evidence="5">
        <text>adenylyl-molybdopterin + molybdate = Mo-molybdopterin + AMP + H(+)</text>
        <dbReference type="Rhea" id="RHEA:35047"/>
        <dbReference type="ChEBI" id="CHEBI:15378"/>
        <dbReference type="ChEBI" id="CHEBI:36264"/>
        <dbReference type="ChEBI" id="CHEBI:62727"/>
        <dbReference type="ChEBI" id="CHEBI:71302"/>
        <dbReference type="ChEBI" id="CHEBI:456215"/>
        <dbReference type="EC" id="2.10.1.1"/>
    </reaction>
</comment>
<keyword evidence="6" id="KW-0479">Metal-binding</keyword>
<organism evidence="8 9">
    <name type="scientific">Algicella marina</name>
    <dbReference type="NCBI Taxonomy" id="2683284"/>
    <lineage>
        <taxon>Bacteria</taxon>
        <taxon>Pseudomonadati</taxon>
        <taxon>Pseudomonadota</taxon>
        <taxon>Alphaproteobacteria</taxon>
        <taxon>Rhodobacterales</taxon>
        <taxon>Paracoccaceae</taxon>
        <taxon>Algicella</taxon>
    </lineage>
</organism>
<dbReference type="GO" id="GO:0046872">
    <property type="term" value="F:metal ion binding"/>
    <property type="evidence" value="ECO:0007669"/>
    <property type="project" value="UniProtKB-UniRule"/>
</dbReference>
<dbReference type="EC" id="2.10.1.1" evidence="6"/>
<keyword evidence="4 6" id="KW-0501">Molybdenum cofactor biosynthesis</keyword>
<dbReference type="AlphaFoldDB" id="A0A6P1T8R6"/>
<dbReference type="Proteomes" id="UP000464495">
    <property type="component" value="Chromosome"/>
</dbReference>
<dbReference type="NCBIfam" id="TIGR00177">
    <property type="entry name" value="molyb_syn"/>
    <property type="match status" value="1"/>
</dbReference>
<dbReference type="Pfam" id="PF03454">
    <property type="entry name" value="MoeA_C"/>
    <property type="match status" value="1"/>
</dbReference>
<evidence type="ECO:0000259" key="7">
    <source>
        <dbReference type="SMART" id="SM00852"/>
    </source>
</evidence>
<evidence type="ECO:0000313" key="9">
    <source>
        <dbReference type="Proteomes" id="UP000464495"/>
    </source>
</evidence>
<reference evidence="8 9" key="1">
    <citation type="submission" date="2019-12" db="EMBL/GenBank/DDBJ databases">
        <title>Complete genome sequence of Algicella marina strain 9Alg 56(T) isolated from the red alga Tichocarpus crinitus.</title>
        <authorList>
            <person name="Kim S.-G."/>
            <person name="Nedashkovskaya O.I."/>
        </authorList>
    </citation>
    <scope>NUCLEOTIDE SEQUENCE [LARGE SCALE GENOMIC DNA]</scope>
    <source>
        <strain evidence="8 9">9Alg 56</strain>
    </source>
</reference>
<dbReference type="SUPFAM" id="SSF63867">
    <property type="entry name" value="MoeA C-terminal domain-like"/>
    <property type="match status" value="1"/>
</dbReference>
<dbReference type="NCBIfam" id="NF045515">
    <property type="entry name" value="Glp_gephyrin"/>
    <property type="match status" value="1"/>
</dbReference>
<keyword evidence="6" id="KW-0460">Magnesium</keyword>
<sequence>MADKLKDDCFALPPGVNWTPVDDALAKLRETLPVVAEAVQVPVAQATGRILAAPAVATRANPPTANAAVDGYGFHSGAVADGALSLPLVEGRAAAGAPYGAALAPGSALRILTGASLPEGLDTVVLQEDVTLEEGHVQIPAGWRPGANTRPAGEDVAAGASLLPAGHRLRPQDLALLAATGIGVVSVHRPLRVAVLSTGDELVPAGEPAAPHQIYDANRPMLAALLESWGAEVVDLGRAPDNRSEILARLDAGAEADAIVTTGGASAGDEDHISAALREAGSLTHWRIAVKPGRPLALGLWRGTPAFGLPGNPVAAFVTALVFLRPALMQMAGAGWQQPAPTLLPAAFTKRKKAGRREFLRARLGPQGVEVFASEGSGRISGLSWARGLVELPDDAASITAGDLVAYTPFTAYGIA</sequence>
<comment type="similarity">
    <text evidence="3 6">Belongs to the MoeA family.</text>
</comment>
<evidence type="ECO:0000256" key="4">
    <source>
        <dbReference type="ARBA" id="ARBA00023150"/>
    </source>
</evidence>
<dbReference type="SMART" id="SM00852">
    <property type="entry name" value="MoCF_biosynth"/>
    <property type="match status" value="1"/>
</dbReference>
<dbReference type="Gene3D" id="2.40.340.10">
    <property type="entry name" value="MoeA, C-terminal, domain IV"/>
    <property type="match status" value="1"/>
</dbReference>
<feature type="domain" description="MoaB/Mog" evidence="7">
    <location>
        <begin position="194"/>
        <end position="330"/>
    </location>
</feature>
<dbReference type="InterPro" id="IPR001453">
    <property type="entry name" value="MoaB/Mog_dom"/>
</dbReference>
<dbReference type="Gene3D" id="3.90.105.10">
    <property type="entry name" value="Molybdopterin biosynthesis moea protein, domain 2"/>
    <property type="match status" value="1"/>
</dbReference>
<accession>A0A6P1T8R6</accession>
<dbReference type="RefSeq" id="WP_161863554.1">
    <property type="nucleotide sequence ID" value="NZ_CP046620.1"/>
</dbReference>
<dbReference type="InterPro" id="IPR008284">
    <property type="entry name" value="MoCF_biosynth_CS"/>
</dbReference>
<gene>
    <name evidence="8" type="ORF">GO499_18400</name>
</gene>
<dbReference type="InterPro" id="IPR036135">
    <property type="entry name" value="MoeA_linker/N_sf"/>
</dbReference>
<dbReference type="PANTHER" id="PTHR10192">
    <property type="entry name" value="MOLYBDOPTERIN BIOSYNTHESIS PROTEIN"/>
    <property type="match status" value="1"/>
</dbReference>
<comment type="cofactor">
    <cofactor evidence="6">
        <name>Mg(2+)</name>
        <dbReference type="ChEBI" id="CHEBI:18420"/>
    </cofactor>
</comment>
<evidence type="ECO:0000256" key="5">
    <source>
        <dbReference type="ARBA" id="ARBA00047317"/>
    </source>
</evidence>
<dbReference type="Gene3D" id="2.170.190.11">
    <property type="entry name" value="Molybdopterin biosynthesis moea protein, domain 3"/>
    <property type="match status" value="1"/>
</dbReference>
<dbReference type="SUPFAM" id="SSF63882">
    <property type="entry name" value="MoeA N-terminal region -like"/>
    <property type="match status" value="1"/>
</dbReference>
<comment type="function">
    <text evidence="1 6">Catalyzes the insertion of molybdate into adenylated molybdopterin with the concomitant release of AMP.</text>
</comment>
<evidence type="ECO:0000256" key="2">
    <source>
        <dbReference type="ARBA" id="ARBA00005046"/>
    </source>
</evidence>
<protein>
    <recommendedName>
        <fullName evidence="6">Molybdopterin molybdenumtransferase</fullName>
        <ecNumber evidence="6">2.10.1.1</ecNumber>
    </recommendedName>
</protein>
<evidence type="ECO:0000313" key="8">
    <source>
        <dbReference type="EMBL" id="QHQ37012.1"/>
    </source>
</evidence>
<dbReference type="GO" id="GO:0061599">
    <property type="term" value="F:molybdopterin molybdotransferase activity"/>
    <property type="evidence" value="ECO:0007669"/>
    <property type="project" value="UniProtKB-UniRule"/>
</dbReference>
<dbReference type="GO" id="GO:0006777">
    <property type="term" value="P:Mo-molybdopterin cofactor biosynthetic process"/>
    <property type="evidence" value="ECO:0007669"/>
    <property type="project" value="UniProtKB-UniRule"/>
</dbReference>
<dbReference type="Gene3D" id="3.40.980.10">
    <property type="entry name" value="MoaB/Mog-like domain"/>
    <property type="match status" value="1"/>
</dbReference>
<keyword evidence="9" id="KW-1185">Reference proteome</keyword>
<dbReference type="SUPFAM" id="SSF53218">
    <property type="entry name" value="Molybdenum cofactor biosynthesis proteins"/>
    <property type="match status" value="1"/>
</dbReference>
<dbReference type="UniPathway" id="UPA00344"/>
<dbReference type="InterPro" id="IPR005111">
    <property type="entry name" value="MoeA_C_domain_IV"/>
</dbReference>
<dbReference type="InterPro" id="IPR038987">
    <property type="entry name" value="MoeA-like"/>
</dbReference>
<dbReference type="PROSITE" id="PS01079">
    <property type="entry name" value="MOCF_BIOSYNTHESIS_2"/>
    <property type="match status" value="1"/>
</dbReference>
<name>A0A6P1T8R6_9RHOB</name>
<evidence type="ECO:0000256" key="3">
    <source>
        <dbReference type="ARBA" id="ARBA00010763"/>
    </source>
</evidence>
<dbReference type="KEGG" id="amaq:GO499_18400"/>
<dbReference type="CDD" id="cd00887">
    <property type="entry name" value="MoeA"/>
    <property type="match status" value="1"/>
</dbReference>
<evidence type="ECO:0000256" key="6">
    <source>
        <dbReference type="RuleBase" id="RU365090"/>
    </source>
</evidence>
<dbReference type="InterPro" id="IPR036688">
    <property type="entry name" value="MoeA_C_domain_IV_sf"/>
</dbReference>
<dbReference type="InterPro" id="IPR036425">
    <property type="entry name" value="MoaB/Mog-like_dom_sf"/>
</dbReference>
<keyword evidence="6 8" id="KW-0808">Transferase</keyword>
<dbReference type="PANTHER" id="PTHR10192:SF5">
    <property type="entry name" value="GEPHYRIN"/>
    <property type="match status" value="1"/>
</dbReference>